<proteinExistence type="predicted"/>
<evidence type="ECO:0000313" key="2">
    <source>
        <dbReference type="EMBL" id="BBD82453.1"/>
    </source>
</evidence>
<accession>A0A679BCL4</accession>
<dbReference type="Gene3D" id="3.80.10.10">
    <property type="entry name" value="Ribonuclease Inhibitor"/>
    <property type="match status" value="1"/>
</dbReference>
<name>A0A679BCL4_ORYSI</name>
<evidence type="ECO:0000256" key="1">
    <source>
        <dbReference type="SAM" id="MobiDB-lite"/>
    </source>
</evidence>
<protein>
    <submittedName>
        <fullName evidence="2">Uncharacterized protein</fullName>
    </submittedName>
</protein>
<sequence length="265" mass="29831">MYGARCSSCQLRHQNKLGGHGKLHIHSPQNGESKEEALKSKLDAKECLDQVLALILDDDEHKQWSGACIERFCPPLIGASFKDWKSHTITPAQSVSFPPLSPSDLGHGHRGPASSPASPNSPSHFEPQIKDCPHLQSLPTRLPLSLRILPISNCGRWNHWPDNVEDDLRLLLELEIEDCRDIESLPAQLSGSLKKLKVTAECPEIRSLPVMPHSLLELILGSRNQEFITSSKTPRHQYYEKKRTKKWKTINEDLYPLEDYEGSAL</sequence>
<gene>
    <name evidence="2" type="primary">K0381B12.3</name>
</gene>
<feature type="region of interest" description="Disordered" evidence="1">
    <location>
        <begin position="95"/>
        <end position="130"/>
    </location>
</feature>
<organism evidence="2">
    <name type="scientific">Oryza sativa subsp. indica</name>
    <name type="common">Rice</name>
    <dbReference type="NCBI Taxonomy" id="39946"/>
    <lineage>
        <taxon>Eukaryota</taxon>
        <taxon>Viridiplantae</taxon>
        <taxon>Streptophyta</taxon>
        <taxon>Embryophyta</taxon>
        <taxon>Tracheophyta</taxon>
        <taxon>Spermatophyta</taxon>
        <taxon>Magnoliopsida</taxon>
        <taxon>Liliopsida</taxon>
        <taxon>Poales</taxon>
        <taxon>Poaceae</taxon>
        <taxon>BOP clade</taxon>
        <taxon>Oryzoideae</taxon>
        <taxon>Oryzeae</taxon>
        <taxon>Oryzinae</taxon>
        <taxon>Oryza</taxon>
        <taxon>Oryza sativa</taxon>
    </lineage>
</organism>
<dbReference type="EMBL" id="AP011485">
    <property type="protein sequence ID" value="BBD82453.1"/>
    <property type="molecule type" value="Genomic_DNA"/>
</dbReference>
<dbReference type="SUPFAM" id="SSF52058">
    <property type="entry name" value="L domain-like"/>
    <property type="match status" value="1"/>
</dbReference>
<reference evidence="2" key="1">
    <citation type="submission" date="2009-05" db="EMBL/GenBank/DDBJ databases">
        <title>Oryza sativa Indica Group genomic DNA, chromosome 11, BAC clone:K0381B12, cultivar:Kasalath.</title>
        <authorList>
            <person name="Matsumoto T."/>
            <person name="Wu J."/>
            <person name="Kanamori H."/>
        </authorList>
    </citation>
    <scope>NUCLEOTIDE SEQUENCE</scope>
</reference>
<dbReference type="InterPro" id="IPR032675">
    <property type="entry name" value="LRR_dom_sf"/>
</dbReference>
<feature type="compositionally biased region" description="Low complexity" evidence="1">
    <location>
        <begin position="112"/>
        <end position="123"/>
    </location>
</feature>
<dbReference type="AlphaFoldDB" id="A0A679BCL4"/>